<evidence type="ECO:0000313" key="2">
    <source>
        <dbReference type="EMBL" id="KAL2633062.1"/>
    </source>
</evidence>
<evidence type="ECO:0000313" key="3">
    <source>
        <dbReference type="Proteomes" id="UP001605036"/>
    </source>
</evidence>
<accession>A0ABD1YQM6</accession>
<evidence type="ECO:0000256" key="1">
    <source>
        <dbReference type="SAM" id="MobiDB-lite"/>
    </source>
</evidence>
<dbReference type="EMBL" id="JBHFFA010000003">
    <property type="protein sequence ID" value="KAL2633062.1"/>
    <property type="molecule type" value="Genomic_DNA"/>
</dbReference>
<feature type="region of interest" description="Disordered" evidence="1">
    <location>
        <begin position="1"/>
        <end position="75"/>
    </location>
</feature>
<gene>
    <name evidence="2" type="ORF">R1flu_004541</name>
</gene>
<comment type="caution">
    <text evidence="2">The sequence shown here is derived from an EMBL/GenBank/DDBJ whole genome shotgun (WGS) entry which is preliminary data.</text>
</comment>
<sequence length="174" mass="19825">MDHVEDIQSPPPVGASEPIEPTLDDVPTGEPSESPPMEPTVHEDHQSPIDVQDGSLVPNDVLEDPHVEESFAQNTEGRELVLYTPQDLVTAVELPYSPESRRDNKQEYDDWKSYENLTKEDVESITKPRQYVRGDVINMYIKEKFLVQPRGALNGKFFVNTFWFARVKTLADKL</sequence>
<keyword evidence="3" id="KW-1185">Reference proteome</keyword>
<dbReference type="AlphaFoldDB" id="A0ABD1YQM6"/>
<proteinExistence type="predicted"/>
<name>A0ABD1YQM6_9MARC</name>
<reference evidence="2 3" key="1">
    <citation type="submission" date="2024-09" db="EMBL/GenBank/DDBJ databases">
        <title>Chromosome-scale assembly of Riccia fluitans.</title>
        <authorList>
            <person name="Paukszto L."/>
            <person name="Sawicki J."/>
            <person name="Karawczyk K."/>
            <person name="Piernik-Szablinska J."/>
            <person name="Szczecinska M."/>
            <person name="Mazdziarz M."/>
        </authorList>
    </citation>
    <scope>NUCLEOTIDE SEQUENCE [LARGE SCALE GENOMIC DNA]</scope>
    <source>
        <strain evidence="2">Rf_01</strain>
        <tissue evidence="2">Aerial parts of the thallus</tissue>
    </source>
</reference>
<dbReference type="Proteomes" id="UP001605036">
    <property type="component" value="Unassembled WGS sequence"/>
</dbReference>
<organism evidence="2 3">
    <name type="scientific">Riccia fluitans</name>
    <dbReference type="NCBI Taxonomy" id="41844"/>
    <lineage>
        <taxon>Eukaryota</taxon>
        <taxon>Viridiplantae</taxon>
        <taxon>Streptophyta</taxon>
        <taxon>Embryophyta</taxon>
        <taxon>Marchantiophyta</taxon>
        <taxon>Marchantiopsida</taxon>
        <taxon>Marchantiidae</taxon>
        <taxon>Marchantiales</taxon>
        <taxon>Ricciaceae</taxon>
        <taxon>Riccia</taxon>
    </lineage>
</organism>
<protein>
    <submittedName>
        <fullName evidence="2">Uncharacterized protein</fullName>
    </submittedName>
</protein>